<protein>
    <submittedName>
        <fullName evidence="2">Uncharacterized protein</fullName>
    </submittedName>
</protein>
<sequence length="243" mass="26442">MPPDLSYLTTPAAPWLSILFIGTTVLTAALLVRAVQRAGIGTTPWLLGIGLWLTLQAIVARTGFYQQLQALPPRIVLFGIGPTVLVILYLLLSRRGRELTSRLSPASLTGLSVVRVPVEIGLYALAGQYLVPELMTFAGRNFDILAGLTAPLVAYAYARGRLGRRGMVAWHLAALALLLNIVVLALLAAPTPLQQLAFEQPNVAVVRFPFVWLPVFIVPVVAFTHLVVLRRLLTHPYPRGLTT</sequence>
<feature type="transmembrane region" description="Helical" evidence="1">
    <location>
        <begin position="209"/>
        <end position="229"/>
    </location>
</feature>
<comment type="caution">
    <text evidence="2">The sequence shown here is derived from an EMBL/GenBank/DDBJ whole genome shotgun (WGS) entry which is preliminary data.</text>
</comment>
<dbReference type="RefSeq" id="WP_135495877.1">
    <property type="nucleotide sequence ID" value="NZ_SRLD01000001.1"/>
</dbReference>
<keyword evidence="1" id="KW-0812">Transmembrane</keyword>
<feature type="transmembrane region" description="Helical" evidence="1">
    <location>
        <begin position="169"/>
        <end position="189"/>
    </location>
</feature>
<keyword evidence="1" id="KW-0472">Membrane</keyword>
<gene>
    <name evidence="2" type="ORF">E5J99_01140</name>
</gene>
<keyword evidence="1" id="KW-1133">Transmembrane helix</keyword>
<evidence type="ECO:0000313" key="3">
    <source>
        <dbReference type="Proteomes" id="UP000297739"/>
    </source>
</evidence>
<dbReference type="EMBL" id="SRLD01000001">
    <property type="protein sequence ID" value="TGE20202.1"/>
    <property type="molecule type" value="Genomic_DNA"/>
</dbReference>
<name>A0A4Z0PUX1_9BACT</name>
<feature type="transmembrane region" description="Helical" evidence="1">
    <location>
        <begin position="12"/>
        <end position="32"/>
    </location>
</feature>
<feature type="transmembrane region" description="Helical" evidence="1">
    <location>
        <begin position="44"/>
        <end position="63"/>
    </location>
</feature>
<keyword evidence="3" id="KW-1185">Reference proteome</keyword>
<feature type="transmembrane region" description="Helical" evidence="1">
    <location>
        <begin position="75"/>
        <end position="92"/>
    </location>
</feature>
<organism evidence="2 3">
    <name type="scientific">Hymenobacter elongatus</name>
    <dbReference type="NCBI Taxonomy" id="877208"/>
    <lineage>
        <taxon>Bacteria</taxon>
        <taxon>Pseudomonadati</taxon>
        <taxon>Bacteroidota</taxon>
        <taxon>Cytophagia</taxon>
        <taxon>Cytophagales</taxon>
        <taxon>Hymenobacteraceae</taxon>
        <taxon>Hymenobacter</taxon>
    </lineage>
</organism>
<proteinExistence type="predicted"/>
<evidence type="ECO:0000313" key="2">
    <source>
        <dbReference type="EMBL" id="TGE20202.1"/>
    </source>
</evidence>
<dbReference type="OrthoDB" id="675847at2"/>
<accession>A0A4Z0PUX1</accession>
<reference evidence="2 3" key="1">
    <citation type="submission" date="2019-04" db="EMBL/GenBank/DDBJ databases">
        <authorList>
            <person name="Feng G."/>
            <person name="Zhang J."/>
            <person name="Zhu H."/>
        </authorList>
    </citation>
    <scope>NUCLEOTIDE SEQUENCE [LARGE SCALE GENOMIC DNA]</scope>
    <source>
        <strain evidence="2 3">JCM 17223</strain>
    </source>
</reference>
<dbReference type="AlphaFoldDB" id="A0A4Z0PUX1"/>
<evidence type="ECO:0000256" key="1">
    <source>
        <dbReference type="SAM" id="Phobius"/>
    </source>
</evidence>
<dbReference type="Proteomes" id="UP000297739">
    <property type="component" value="Unassembled WGS sequence"/>
</dbReference>